<feature type="region of interest" description="Disordered" evidence="1">
    <location>
        <begin position="255"/>
        <end position="302"/>
    </location>
</feature>
<proteinExistence type="predicted"/>
<reference evidence="2" key="1">
    <citation type="journal article" date="2023" name="Mol. Phylogenet. Evol.">
        <title>Genome-scale phylogeny and comparative genomics of the fungal order Sordariales.</title>
        <authorList>
            <person name="Hensen N."/>
            <person name="Bonometti L."/>
            <person name="Westerberg I."/>
            <person name="Brannstrom I.O."/>
            <person name="Guillou S."/>
            <person name="Cros-Aarteil S."/>
            <person name="Calhoun S."/>
            <person name="Haridas S."/>
            <person name="Kuo A."/>
            <person name="Mondo S."/>
            <person name="Pangilinan J."/>
            <person name="Riley R."/>
            <person name="LaButti K."/>
            <person name="Andreopoulos B."/>
            <person name="Lipzen A."/>
            <person name="Chen C."/>
            <person name="Yan M."/>
            <person name="Daum C."/>
            <person name="Ng V."/>
            <person name="Clum A."/>
            <person name="Steindorff A."/>
            <person name="Ohm R.A."/>
            <person name="Martin F."/>
            <person name="Silar P."/>
            <person name="Natvig D.O."/>
            <person name="Lalanne C."/>
            <person name="Gautier V."/>
            <person name="Ament-Velasquez S.L."/>
            <person name="Kruys A."/>
            <person name="Hutchinson M.I."/>
            <person name="Powell A.J."/>
            <person name="Barry K."/>
            <person name="Miller A.N."/>
            <person name="Grigoriev I.V."/>
            <person name="Debuchy R."/>
            <person name="Gladieux P."/>
            <person name="Hiltunen Thoren M."/>
            <person name="Johannesson H."/>
        </authorList>
    </citation>
    <scope>NUCLEOTIDE SEQUENCE</scope>
    <source>
        <strain evidence="2">SMH4131-1</strain>
    </source>
</reference>
<name>A0AAE0ILI0_9PEZI</name>
<reference evidence="2" key="2">
    <citation type="submission" date="2023-06" db="EMBL/GenBank/DDBJ databases">
        <authorList>
            <consortium name="Lawrence Berkeley National Laboratory"/>
            <person name="Haridas S."/>
            <person name="Hensen N."/>
            <person name="Bonometti L."/>
            <person name="Westerberg I."/>
            <person name="Brannstrom I.O."/>
            <person name="Guillou S."/>
            <person name="Cros-Aarteil S."/>
            <person name="Calhoun S."/>
            <person name="Kuo A."/>
            <person name="Mondo S."/>
            <person name="Pangilinan J."/>
            <person name="Riley R."/>
            <person name="Labutti K."/>
            <person name="Andreopoulos B."/>
            <person name="Lipzen A."/>
            <person name="Chen C."/>
            <person name="Yanf M."/>
            <person name="Daum C."/>
            <person name="Ng V."/>
            <person name="Clum A."/>
            <person name="Steindorff A."/>
            <person name="Ohm R."/>
            <person name="Martin F."/>
            <person name="Silar P."/>
            <person name="Natvig D."/>
            <person name="Lalanne C."/>
            <person name="Gautier V."/>
            <person name="Ament-Velasquez S.L."/>
            <person name="Kruys A."/>
            <person name="Hutchinson M.I."/>
            <person name="Powell A.J."/>
            <person name="Barry K."/>
            <person name="Miller A.N."/>
            <person name="Grigoriev I.V."/>
            <person name="Debuchy R."/>
            <person name="Gladieux P."/>
            <person name="Thoren M.H."/>
            <person name="Johannesson H."/>
        </authorList>
    </citation>
    <scope>NUCLEOTIDE SEQUENCE</scope>
    <source>
        <strain evidence="2">SMH4131-1</strain>
    </source>
</reference>
<feature type="compositionally biased region" description="Basic and acidic residues" evidence="1">
    <location>
        <begin position="1"/>
        <end position="13"/>
    </location>
</feature>
<dbReference type="EMBL" id="JAUEPO010000003">
    <property type="protein sequence ID" value="KAK3327143.1"/>
    <property type="molecule type" value="Genomic_DNA"/>
</dbReference>
<evidence type="ECO:0000313" key="3">
    <source>
        <dbReference type="Proteomes" id="UP001286456"/>
    </source>
</evidence>
<feature type="compositionally biased region" description="Acidic residues" evidence="1">
    <location>
        <begin position="285"/>
        <end position="302"/>
    </location>
</feature>
<keyword evidence="3" id="KW-1185">Reference proteome</keyword>
<dbReference type="AlphaFoldDB" id="A0AAE0ILI0"/>
<organism evidence="2 3">
    <name type="scientific">Cercophora scortea</name>
    <dbReference type="NCBI Taxonomy" id="314031"/>
    <lineage>
        <taxon>Eukaryota</taxon>
        <taxon>Fungi</taxon>
        <taxon>Dikarya</taxon>
        <taxon>Ascomycota</taxon>
        <taxon>Pezizomycotina</taxon>
        <taxon>Sordariomycetes</taxon>
        <taxon>Sordariomycetidae</taxon>
        <taxon>Sordariales</taxon>
        <taxon>Lasiosphaeriaceae</taxon>
        <taxon>Cercophora</taxon>
    </lineage>
</organism>
<evidence type="ECO:0000256" key="1">
    <source>
        <dbReference type="SAM" id="MobiDB-lite"/>
    </source>
</evidence>
<accession>A0AAE0ILI0</accession>
<evidence type="ECO:0000313" key="2">
    <source>
        <dbReference type="EMBL" id="KAK3327143.1"/>
    </source>
</evidence>
<comment type="caution">
    <text evidence="2">The sequence shown here is derived from an EMBL/GenBank/DDBJ whole genome shotgun (WGS) entry which is preliminary data.</text>
</comment>
<gene>
    <name evidence="2" type="ORF">B0T19DRAFT_484308</name>
</gene>
<sequence length="302" mass="32943">MPLRDMIDFDDPKPAPTAVRGSTNAIGQTWGLSLLGVGRTLVTMGVGHGAEGLVGEAAGGLFSAGVVDHVAAHGVREIVGVVVDAVTGGRVQAVTYRKPKGTCGTEDASYLVTTLTRGRMGVGWRWIVMDCCLCKSSTAITSGRRFNLCVACVTKEGRGCKDVDAHVLHCVGPNGKICENFRPEHFARDWSPVLCFDCNEFIDRASCYHCCDGGCAEDGHEYDLCADCYRRGTRCVWVRAGRHAAMMWIPEVRRQPGIEDYEPESGEDSDEDEEEDSDENVRVDSDEEVEEDSDQYSDEDSD</sequence>
<feature type="region of interest" description="Disordered" evidence="1">
    <location>
        <begin position="1"/>
        <end position="20"/>
    </location>
</feature>
<feature type="compositionally biased region" description="Acidic residues" evidence="1">
    <location>
        <begin position="259"/>
        <end position="278"/>
    </location>
</feature>
<protein>
    <submittedName>
        <fullName evidence="2">Uncharacterized protein</fullName>
    </submittedName>
</protein>
<dbReference type="Proteomes" id="UP001286456">
    <property type="component" value="Unassembled WGS sequence"/>
</dbReference>